<dbReference type="RefSeq" id="XP_002776284.1">
    <property type="nucleotide sequence ID" value="XM_002776238.1"/>
</dbReference>
<dbReference type="PROSITE" id="PS50222">
    <property type="entry name" value="EF_HAND_2"/>
    <property type="match status" value="1"/>
</dbReference>
<proteinExistence type="predicted"/>
<protein>
    <recommendedName>
        <fullName evidence="3">EF-hand domain-containing protein</fullName>
    </recommendedName>
</protein>
<dbReference type="PROSITE" id="PS00018">
    <property type="entry name" value="EF_HAND_1"/>
    <property type="match status" value="1"/>
</dbReference>
<dbReference type="Proteomes" id="UP000007800">
    <property type="component" value="Unassembled WGS sequence"/>
</dbReference>
<evidence type="ECO:0000256" key="1">
    <source>
        <dbReference type="ARBA" id="ARBA00022837"/>
    </source>
</evidence>
<accession>C5L541</accession>
<name>C5L541_PERM5</name>
<dbReference type="GO" id="GO:0005509">
    <property type="term" value="F:calcium ion binding"/>
    <property type="evidence" value="ECO:0007669"/>
    <property type="project" value="InterPro"/>
</dbReference>
<evidence type="ECO:0000259" key="3">
    <source>
        <dbReference type="PROSITE" id="PS50222"/>
    </source>
</evidence>
<keyword evidence="2" id="KW-0812">Transmembrane</keyword>
<evidence type="ECO:0000313" key="4">
    <source>
        <dbReference type="EMBL" id="EER08100.1"/>
    </source>
</evidence>
<evidence type="ECO:0000256" key="2">
    <source>
        <dbReference type="SAM" id="Phobius"/>
    </source>
</evidence>
<dbReference type="Gene3D" id="1.10.238.10">
    <property type="entry name" value="EF-hand"/>
    <property type="match status" value="1"/>
</dbReference>
<sequence length="285" mass="31501">MGLWAGTFVSVMGANDVNPFGKSNRSYSKSPFYSSGKSRSYHAKKRSKASWVELLNGWCGITAVPWDEVTSGVRPIMHTSLVGVGVILLFIGVSSFVLFNLVTAIVVEQAFSAVSADKELLVSMKRSSEQEAVEALKMLFEELDEDGSGELSSQEFTDVLDDPKFIRRLAMLDLDVSELPELFTLFDTGDGMVQGEIRSKDMYNCVVYAKTLSEVVEVCGTEQLEDRVYLPMLECTDVHIPELMVQMDDAFTDLTVMTQCVKVGGVREKRAAIVSSVGKYIHMVN</sequence>
<dbReference type="InterPro" id="IPR002048">
    <property type="entry name" value="EF_hand_dom"/>
</dbReference>
<dbReference type="AlphaFoldDB" id="C5L541"/>
<feature type="transmembrane region" description="Helical" evidence="2">
    <location>
        <begin position="81"/>
        <end position="107"/>
    </location>
</feature>
<keyword evidence="2" id="KW-1133">Transmembrane helix</keyword>
<keyword evidence="5" id="KW-1185">Reference proteome</keyword>
<dbReference type="GeneID" id="9064263"/>
<dbReference type="InterPro" id="IPR018247">
    <property type="entry name" value="EF_Hand_1_Ca_BS"/>
</dbReference>
<dbReference type="InParanoid" id="C5L541"/>
<evidence type="ECO:0000313" key="5">
    <source>
        <dbReference type="Proteomes" id="UP000007800"/>
    </source>
</evidence>
<feature type="domain" description="EF-hand" evidence="3">
    <location>
        <begin position="131"/>
        <end position="166"/>
    </location>
</feature>
<dbReference type="InterPro" id="IPR011992">
    <property type="entry name" value="EF-hand-dom_pair"/>
</dbReference>
<reference evidence="4 5" key="1">
    <citation type="submission" date="2008-07" db="EMBL/GenBank/DDBJ databases">
        <authorList>
            <person name="El-Sayed N."/>
            <person name="Caler E."/>
            <person name="Inman J."/>
            <person name="Amedeo P."/>
            <person name="Hass B."/>
            <person name="Wortman J."/>
        </authorList>
    </citation>
    <scope>NUCLEOTIDE SEQUENCE [LARGE SCALE GENOMIC DNA]</scope>
    <source>
        <strain evidence="5">ATCC 50983 / TXsc</strain>
    </source>
</reference>
<organism evidence="5">
    <name type="scientific">Perkinsus marinus (strain ATCC 50983 / TXsc)</name>
    <dbReference type="NCBI Taxonomy" id="423536"/>
    <lineage>
        <taxon>Eukaryota</taxon>
        <taxon>Sar</taxon>
        <taxon>Alveolata</taxon>
        <taxon>Perkinsozoa</taxon>
        <taxon>Perkinsea</taxon>
        <taxon>Perkinsida</taxon>
        <taxon>Perkinsidae</taxon>
        <taxon>Perkinsus</taxon>
    </lineage>
</organism>
<dbReference type="SUPFAM" id="SSF47473">
    <property type="entry name" value="EF-hand"/>
    <property type="match status" value="1"/>
</dbReference>
<dbReference type="EMBL" id="GG679213">
    <property type="protein sequence ID" value="EER08100.1"/>
    <property type="molecule type" value="Genomic_DNA"/>
</dbReference>
<keyword evidence="1" id="KW-0106">Calcium</keyword>
<dbReference type="OrthoDB" id="445446at2759"/>
<gene>
    <name evidence="4" type="ORF">Pmar_PMAR014864</name>
</gene>
<keyword evidence="2" id="KW-0472">Membrane</keyword>